<feature type="domain" description="Nudix hydrolase" evidence="1">
    <location>
        <begin position="111"/>
        <end position="252"/>
    </location>
</feature>
<sequence>MDPRFARHVDACNNARLPGGRLPFAIGDLPVGWVRPEVARALADFTSVSAGPAGVTLAADAAAELPAIGRALAEAGFTRWRGEAFDVRAEPGGPVLTTVDRGGLPLFGLLALGVHVNGLVTRPDGLHLWIARRAADKALDPGKLDHLVAGGVPAGMTPAETVVKEAAEEAAVPAALAANAIERSTLTYAMDRPEGLRRDILVCYDLYLPEEFHPTAADGEVESFELWPVQRVLERVRDSDDFKFNVNLVLIDLFRRLDLL</sequence>
<protein>
    <submittedName>
        <fullName evidence="2">DUF4743 domain-containing protein</fullName>
    </submittedName>
</protein>
<evidence type="ECO:0000259" key="1">
    <source>
        <dbReference type="PROSITE" id="PS51462"/>
    </source>
</evidence>
<dbReference type="PROSITE" id="PS51462">
    <property type="entry name" value="NUDIX"/>
    <property type="match status" value="1"/>
</dbReference>
<dbReference type="Pfam" id="PF00293">
    <property type="entry name" value="NUDIX"/>
    <property type="match status" value="1"/>
</dbReference>
<gene>
    <name evidence="2" type="ORF">F1189_14540</name>
</gene>
<accession>A0A5M6ISX4</accession>
<dbReference type="InterPro" id="IPR015797">
    <property type="entry name" value="NUDIX_hydrolase-like_dom_sf"/>
</dbReference>
<dbReference type="PANTHER" id="PTHR13622">
    <property type="entry name" value="THIAMIN PYROPHOSPHOKINASE"/>
    <property type="match status" value="1"/>
</dbReference>
<dbReference type="PANTHER" id="PTHR13622:SF8">
    <property type="entry name" value="THIAMIN PYROPHOSPHOKINASE 1"/>
    <property type="match status" value="1"/>
</dbReference>
<organism evidence="2 3">
    <name type="scientific">Rhodovastum atsumiense</name>
    <dbReference type="NCBI Taxonomy" id="504468"/>
    <lineage>
        <taxon>Bacteria</taxon>
        <taxon>Pseudomonadati</taxon>
        <taxon>Pseudomonadota</taxon>
        <taxon>Alphaproteobacteria</taxon>
        <taxon>Acetobacterales</taxon>
        <taxon>Acetobacteraceae</taxon>
        <taxon>Rhodovastum</taxon>
    </lineage>
</organism>
<dbReference type="EMBL" id="VWPK01000021">
    <property type="protein sequence ID" value="KAA5611420.1"/>
    <property type="molecule type" value="Genomic_DNA"/>
</dbReference>
<dbReference type="SUPFAM" id="SSF55811">
    <property type="entry name" value="Nudix"/>
    <property type="match status" value="1"/>
</dbReference>
<reference evidence="2 3" key="1">
    <citation type="submission" date="2019-09" db="EMBL/GenBank/DDBJ databases">
        <title>Genome sequence of Rhodovastum atsumiense, a diverse member of the Acetobacteraceae family of non-sulfur purple photosynthetic bacteria.</title>
        <authorList>
            <person name="Meyer T."/>
            <person name="Kyndt J."/>
        </authorList>
    </citation>
    <scope>NUCLEOTIDE SEQUENCE [LARGE SCALE GENOMIC DNA]</scope>
    <source>
        <strain evidence="2 3">DSM 21279</strain>
    </source>
</reference>
<dbReference type="Gene3D" id="3.90.79.10">
    <property type="entry name" value="Nucleoside Triphosphate Pyrophosphohydrolase"/>
    <property type="match status" value="1"/>
</dbReference>
<proteinExistence type="predicted"/>
<dbReference type="InterPro" id="IPR000086">
    <property type="entry name" value="NUDIX_hydrolase_dom"/>
</dbReference>
<dbReference type="Pfam" id="PF15916">
    <property type="entry name" value="DUF4743"/>
    <property type="match status" value="1"/>
</dbReference>
<evidence type="ECO:0000313" key="3">
    <source>
        <dbReference type="Proteomes" id="UP000325255"/>
    </source>
</evidence>
<dbReference type="InterPro" id="IPR031804">
    <property type="entry name" value="DUF4743"/>
</dbReference>
<dbReference type="GO" id="GO:0044715">
    <property type="term" value="F:8-oxo-dGDP phosphatase activity"/>
    <property type="evidence" value="ECO:0007669"/>
    <property type="project" value="TreeGrafter"/>
</dbReference>
<comment type="caution">
    <text evidence="2">The sequence shown here is derived from an EMBL/GenBank/DDBJ whole genome shotgun (WGS) entry which is preliminary data.</text>
</comment>
<dbReference type="OrthoDB" id="8438812at2"/>
<dbReference type="AlphaFoldDB" id="A0A5M6ISX4"/>
<evidence type="ECO:0000313" key="2">
    <source>
        <dbReference type="EMBL" id="KAA5611420.1"/>
    </source>
</evidence>
<dbReference type="Proteomes" id="UP000325255">
    <property type="component" value="Unassembled WGS sequence"/>
</dbReference>
<keyword evidence="3" id="KW-1185">Reference proteome</keyword>
<dbReference type="CDD" id="cd03676">
    <property type="entry name" value="NUDIX_Tnr3_like"/>
    <property type="match status" value="1"/>
</dbReference>
<name>A0A5M6ISX4_9PROT</name>